<reference evidence="1 2" key="1">
    <citation type="submission" date="2024-09" db="EMBL/GenBank/DDBJ databases">
        <title>Floridaenema gen nov. (Aerosakkonemataceae, Aerosakkonematales ord. nov., Cyanobacteria) from benthic tropical and subtropical fresh waters, with the description of four new species.</title>
        <authorList>
            <person name="Moretto J.A."/>
            <person name="Berthold D.E."/>
            <person name="Lefler F.W."/>
            <person name="Huang I.-S."/>
            <person name="Laughinghouse H. IV."/>
        </authorList>
    </citation>
    <scope>NUCLEOTIDE SEQUENCE [LARGE SCALE GENOMIC DNA]</scope>
    <source>
        <strain evidence="1 2">BLCC-F50</strain>
    </source>
</reference>
<name>A0ABV4XSR5_9CYAN</name>
<proteinExistence type="predicted"/>
<keyword evidence="2" id="KW-1185">Reference proteome</keyword>
<dbReference type="EMBL" id="JBHFNR010000106">
    <property type="protein sequence ID" value="MFB2894303.1"/>
    <property type="molecule type" value="Genomic_DNA"/>
</dbReference>
<comment type="caution">
    <text evidence="1">The sequence shown here is derived from an EMBL/GenBank/DDBJ whole genome shotgun (WGS) entry which is preliminary data.</text>
</comment>
<dbReference type="Proteomes" id="UP001576784">
    <property type="component" value="Unassembled WGS sequence"/>
</dbReference>
<accession>A0ABV4XSR5</accession>
<protein>
    <submittedName>
        <fullName evidence="1">Uncharacterized protein</fullName>
    </submittedName>
</protein>
<organism evidence="1 2">
    <name type="scientific">Floridaenema flaviceps BLCC-F50</name>
    <dbReference type="NCBI Taxonomy" id="3153642"/>
    <lineage>
        <taxon>Bacteria</taxon>
        <taxon>Bacillati</taxon>
        <taxon>Cyanobacteriota</taxon>
        <taxon>Cyanophyceae</taxon>
        <taxon>Oscillatoriophycideae</taxon>
        <taxon>Aerosakkonematales</taxon>
        <taxon>Aerosakkonemataceae</taxon>
        <taxon>Floridanema</taxon>
        <taxon>Floridanema flaviceps</taxon>
    </lineage>
</organism>
<sequence>MKIKGIKRGKAIELSQEINIPDGQEVNIEIEAIQNTSNEEKLQKMKEFLESPWEGREDFRKTMEELEREKRANSEKIHGVQVTE</sequence>
<gene>
    <name evidence="1" type="ORF">ACE1CI_15440</name>
</gene>
<evidence type="ECO:0000313" key="2">
    <source>
        <dbReference type="Proteomes" id="UP001576784"/>
    </source>
</evidence>
<evidence type="ECO:0000313" key="1">
    <source>
        <dbReference type="EMBL" id="MFB2894303.1"/>
    </source>
</evidence>